<dbReference type="AlphaFoldDB" id="M4AYD6"/>
<dbReference type="InterPro" id="IPR016821">
    <property type="entry name" value="G0S2"/>
</dbReference>
<dbReference type="PANTHER" id="PTHR15570:SF2">
    <property type="entry name" value="G0_G1 SWITCH PROTEIN 2"/>
    <property type="match status" value="1"/>
</dbReference>
<dbReference type="HOGENOM" id="CLU_176654_0_0_1"/>
<reference evidence="1" key="4">
    <citation type="submission" date="2025-09" db="UniProtKB">
        <authorList>
            <consortium name="Ensembl"/>
        </authorList>
    </citation>
    <scope>IDENTIFICATION</scope>
    <source>
        <strain evidence="1">JP 163 A</strain>
    </source>
</reference>
<organism evidence="1 2">
    <name type="scientific">Xiphophorus maculatus</name>
    <name type="common">Southern platyfish</name>
    <name type="synonym">Platypoecilus maculatus</name>
    <dbReference type="NCBI Taxonomy" id="8083"/>
    <lineage>
        <taxon>Eukaryota</taxon>
        <taxon>Metazoa</taxon>
        <taxon>Chordata</taxon>
        <taxon>Craniata</taxon>
        <taxon>Vertebrata</taxon>
        <taxon>Euteleostomi</taxon>
        <taxon>Actinopterygii</taxon>
        <taxon>Neopterygii</taxon>
        <taxon>Teleostei</taxon>
        <taxon>Neoteleostei</taxon>
        <taxon>Acanthomorphata</taxon>
        <taxon>Ovalentaria</taxon>
        <taxon>Atherinomorphae</taxon>
        <taxon>Cyprinodontiformes</taxon>
        <taxon>Poeciliidae</taxon>
        <taxon>Poeciliinae</taxon>
        <taxon>Xiphophorus</taxon>
    </lineage>
</organism>
<keyword evidence="2" id="KW-1185">Reference proteome</keyword>
<reference evidence="1" key="3">
    <citation type="submission" date="2025-08" db="UniProtKB">
        <authorList>
            <consortium name="Ensembl"/>
        </authorList>
    </citation>
    <scope>IDENTIFICATION</scope>
    <source>
        <strain evidence="1">JP 163 A</strain>
    </source>
</reference>
<evidence type="ECO:0008006" key="3">
    <source>
        <dbReference type="Google" id="ProtNLM"/>
    </source>
</evidence>
<dbReference type="Proteomes" id="UP000002852">
    <property type="component" value="Unassembled WGS sequence"/>
</dbReference>
<reference evidence="2" key="1">
    <citation type="submission" date="2012-01" db="EMBL/GenBank/DDBJ databases">
        <authorList>
            <person name="Walter R."/>
            <person name="Schartl M."/>
            <person name="Warren W."/>
        </authorList>
    </citation>
    <scope>NUCLEOTIDE SEQUENCE [LARGE SCALE GENOMIC DNA]</scope>
    <source>
        <strain evidence="2">JP 163 A</strain>
    </source>
</reference>
<dbReference type="Pfam" id="PF15103">
    <property type="entry name" value="G0-G1_switch_2"/>
    <property type="match status" value="1"/>
</dbReference>
<dbReference type="PANTHER" id="PTHR15570">
    <property type="entry name" value="G0/G1 SWITCH PROTEIN 2"/>
    <property type="match status" value="1"/>
</dbReference>
<name>M4AYD6_XIPMA</name>
<reference evidence="2" key="2">
    <citation type="journal article" date="2013" name="Nat. Genet.">
        <title>The genome of the platyfish, Xiphophorus maculatus, provides insights into evolutionary adaptation and several complex traits.</title>
        <authorList>
            <person name="Schartl M."/>
            <person name="Walter R.B."/>
            <person name="Shen Y."/>
            <person name="Garcia T."/>
            <person name="Catchen J."/>
            <person name="Amores A."/>
            <person name="Braasch I."/>
            <person name="Chalopin D."/>
            <person name="Volff J.N."/>
            <person name="Lesch K.P."/>
            <person name="Bisazza A."/>
            <person name="Minx P."/>
            <person name="Hillier L."/>
            <person name="Wilson R.K."/>
            <person name="Fuerstenberg S."/>
            <person name="Boore J."/>
            <person name="Searle S."/>
            <person name="Postlethwait J.H."/>
            <person name="Warren W.C."/>
        </authorList>
    </citation>
    <scope>NUCLEOTIDE SEQUENCE [LARGE SCALE GENOMIC DNA]</scope>
    <source>
        <strain evidence="2">JP 163 A</strain>
    </source>
</reference>
<sequence>METMQELIPFAKEMLRQRANRKLLGVYLLGSVLAVLGTAVGLVETLSTIQLVFINRTDEKHTDDFLKSQ</sequence>
<dbReference type="STRING" id="8083.ENSXMAP00000019481"/>
<dbReference type="OMA" id="RSACHFV"/>
<accession>M4AYD6</accession>
<protein>
    <recommendedName>
        <fullName evidence="3">G0/G1 switch 2</fullName>
    </recommendedName>
</protein>
<dbReference type="InParanoid" id="M4AYD6"/>
<dbReference type="Ensembl" id="ENSXMAT00000019509.2">
    <property type="protein sequence ID" value="ENSXMAP00000019481.2"/>
    <property type="gene ID" value="ENSXMAG00000019434.2"/>
</dbReference>
<evidence type="ECO:0000313" key="2">
    <source>
        <dbReference type="Proteomes" id="UP000002852"/>
    </source>
</evidence>
<proteinExistence type="predicted"/>
<evidence type="ECO:0000313" key="1">
    <source>
        <dbReference type="Ensembl" id="ENSXMAP00000019481.2"/>
    </source>
</evidence>
<dbReference type="GeneTree" id="ENSGT00940000171293"/>